<name>A0A0F9BB43_9ZZZZ</name>
<evidence type="ECO:0008006" key="2">
    <source>
        <dbReference type="Google" id="ProtNLM"/>
    </source>
</evidence>
<comment type="caution">
    <text evidence="1">The sequence shown here is derived from an EMBL/GenBank/DDBJ whole genome shotgun (WGS) entry which is preliminary data.</text>
</comment>
<dbReference type="InterPro" id="IPR058240">
    <property type="entry name" value="rSAM_sf"/>
</dbReference>
<proteinExistence type="predicted"/>
<evidence type="ECO:0000313" key="1">
    <source>
        <dbReference type="EMBL" id="KKL18895.1"/>
    </source>
</evidence>
<dbReference type="EMBL" id="LAZR01038688">
    <property type="protein sequence ID" value="KKL18895.1"/>
    <property type="molecule type" value="Genomic_DNA"/>
</dbReference>
<organism evidence="1">
    <name type="scientific">marine sediment metagenome</name>
    <dbReference type="NCBI Taxonomy" id="412755"/>
    <lineage>
        <taxon>unclassified sequences</taxon>
        <taxon>metagenomes</taxon>
        <taxon>ecological metagenomes</taxon>
    </lineage>
</organism>
<dbReference type="AlphaFoldDB" id="A0A0F9BB43"/>
<feature type="non-terminal residue" evidence="1">
    <location>
        <position position="1"/>
    </location>
</feature>
<reference evidence="1" key="1">
    <citation type="journal article" date="2015" name="Nature">
        <title>Complex archaea that bridge the gap between prokaryotes and eukaryotes.</title>
        <authorList>
            <person name="Spang A."/>
            <person name="Saw J.H."/>
            <person name="Jorgensen S.L."/>
            <person name="Zaremba-Niedzwiedzka K."/>
            <person name="Martijn J."/>
            <person name="Lind A.E."/>
            <person name="van Eijk R."/>
            <person name="Schleper C."/>
            <person name="Guy L."/>
            <person name="Ettema T.J."/>
        </authorList>
    </citation>
    <scope>NUCLEOTIDE SEQUENCE</scope>
</reference>
<dbReference type="SUPFAM" id="SSF102114">
    <property type="entry name" value="Radical SAM enzymes"/>
    <property type="match status" value="1"/>
</dbReference>
<sequence>LIKREGINKYVEFHLSGRANLINDEVCSLLKQMNVRSISLGLESGSPEILNFLKGSSVTVKHNFTAVETIKNMDYLKLLNLGRGFDSAFKLILLSFLHSGHIK</sequence>
<gene>
    <name evidence="1" type="ORF">LCGC14_2470930</name>
</gene>
<protein>
    <recommendedName>
        <fullName evidence="2">Radical SAM core domain-containing protein</fullName>
    </recommendedName>
</protein>
<accession>A0A0F9BB43</accession>